<protein>
    <submittedName>
        <fullName evidence="2">Uncharacterized protein</fullName>
    </submittedName>
</protein>
<evidence type="ECO:0000313" key="3">
    <source>
        <dbReference type="Proteomes" id="UP000198356"/>
    </source>
</evidence>
<keyword evidence="3" id="KW-1185">Reference proteome</keyword>
<organism evidence="2 3">
    <name type="scientific">Granulicella rosea</name>
    <dbReference type="NCBI Taxonomy" id="474952"/>
    <lineage>
        <taxon>Bacteria</taxon>
        <taxon>Pseudomonadati</taxon>
        <taxon>Acidobacteriota</taxon>
        <taxon>Terriglobia</taxon>
        <taxon>Terriglobales</taxon>
        <taxon>Acidobacteriaceae</taxon>
        <taxon>Granulicella</taxon>
    </lineage>
</organism>
<sequence length="139" mass="14653">MKKLLMGAALALGIVTVSAVPAFAHHSFAAEYDASKPITLHGKLTKLSWVNPHGWIYVEVKNPDNTSTNWAVEFGGPNALLRRGLRETDFPLGIELTVNGYLAKNGAKIINGTSVKLPDGRSLFTGSLGTGAPGDPGAQ</sequence>
<evidence type="ECO:0000256" key="1">
    <source>
        <dbReference type="SAM" id="SignalP"/>
    </source>
</evidence>
<gene>
    <name evidence="2" type="ORF">SAMN05421770_104166</name>
</gene>
<keyword evidence="1" id="KW-0732">Signal</keyword>
<accession>A0A239JXD4</accession>
<feature type="signal peptide" evidence="1">
    <location>
        <begin position="1"/>
        <end position="19"/>
    </location>
</feature>
<dbReference type="InterPro" id="IPR046150">
    <property type="entry name" value="DUF6152"/>
</dbReference>
<feature type="chain" id="PRO_5012647396" evidence="1">
    <location>
        <begin position="20"/>
        <end position="139"/>
    </location>
</feature>
<name>A0A239JXD4_9BACT</name>
<dbReference type="Proteomes" id="UP000198356">
    <property type="component" value="Unassembled WGS sequence"/>
</dbReference>
<proteinExistence type="predicted"/>
<dbReference type="Pfam" id="PF19649">
    <property type="entry name" value="DUF6152"/>
    <property type="match status" value="1"/>
</dbReference>
<dbReference type="RefSeq" id="WP_142988333.1">
    <property type="nucleotide sequence ID" value="NZ_FZOU01000004.1"/>
</dbReference>
<evidence type="ECO:0000313" key="2">
    <source>
        <dbReference type="EMBL" id="SNT10083.1"/>
    </source>
</evidence>
<dbReference type="OrthoDB" id="8420938at2"/>
<dbReference type="AlphaFoldDB" id="A0A239JXD4"/>
<reference evidence="2 3" key="1">
    <citation type="submission" date="2017-06" db="EMBL/GenBank/DDBJ databases">
        <authorList>
            <person name="Kim H.J."/>
            <person name="Triplett B.A."/>
        </authorList>
    </citation>
    <scope>NUCLEOTIDE SEQUENCE [LARGE SCALE GENOMIC DNA]</scope>
    <source>
        <strain evidence="2 3">DSM 18704</strain>
    </source>
</reference>
<dbReference type="EMBL" id="FZOU01000004">
    <property type="protein sequence ID" value="SNT10083.1"/>
    <property type="molecule type" value="Genomic_DNA"/>
</dbReference>